<sequence length="564" mass="64589">LNFDKYAYVSIDSNFTERSLLSDVEIISSVNNTAQNDDSDSDVEEIEKPKKPVISSKEAIDKINDLKDFFLNKNQDFSKIVDFLFNIENVVIEKYLNKLINWFNLPRTMTFVEKDQNFSELVEESFKIGLKQHSKLSFNSQEYLSKKLKCLIKKFDTKYYGPFTTLCQSSGFGKSRACEALVDENFYVVYCCLRKKFSTTNFPPRSTLANFLQTNQNQETLITKYKCYFNLFIDMVSSEKIGCREFFEKYSHMNKEIMTCLAENKLKSTNKNSLLSLYLGSEPLVFIFDESSSLLDSNSAEECSYFILRRVLSQLEGNVFVLFLDTFTNLSEYHPQKFADPSARISTCQKILFEPIYLLPNWDLFADYDLIQTINETVKIENICRFGRVLWGSLMHTKLNSNGKFTSVSDDKIYDLAISKLLGGKKWNVANLDKNECLAVASFRIGTIKPRRVSTCQELVANNMAICTSVSINNDFFEIEFASEPILAIASAFLINDFGIDKLLESIIQSIESSLIARGERGETIAKLILINTIDRITKLESLFKNFMANVRKTVEAMKMNGSV</sequence>
<keyword evidence="2" id="KW-1185">Reference proteome</keyword>
<organism evidence="1 2">
    <name type="scientific">Brachionus plicatilis</name>
    <name type="common">Marine rotifer</name>
    <name type="synonym">Brachionus muelleri</name>
    <dbReference type="NCBI Taxonomy" id="10195"/>
    <lineage>
        <taxon>Eukaryota</taxon>
        <taxon>Metazoa</taxon>
        <taxon>Spiralia</taxon>
        <taxon>Gnathifera</taxon>
        <taxon>Rotifera</taxon>
        <taxon>Eurotatoria</taxon>
        <taxon>Monogononta</taxon>
        <taxon>Pseudotrocha</taxon>
        <taxon>Ploima</taxon>
        <taxon>Brachionidae</taxon>
        <taxon>Brachionus</taxon>
    </lineage>
</organism>
<proteinExistence type="predicted"/>
<name>A0A3M7PFP1_BRAPC</name>
<comment type="caution">
    <text evidence="1">The sequence shown here is derived from an EMBL/GenBank/DDBJ whole genome shotgun (WGS) entry which is preliminary data.</text>
</comment>
<dbReference type="STRING" id="10195.A0A3M7PFP1"/>
<accession>A0A3M7PFP1</accession>
<protein>
    <submittedName>
        <fullName evidence="1">Uncharacterized protein</fullName>
    </submittedName>
</protein>
<evidence type="ECO:0000313" key="1">
    <source>
        <dbReference type="EMBL" id="RMZ97921.1"/>
    </source>
</evidence>
<reference evidence="1 2" key="1">
    <citation type="journal article" date="2018" name="Sci. Rep.">
        <title>Genomic signatures of local adaptation to the degree of environmental predictability in rotifers.</title>
        <authorList>
            <person name="Franch-Gras L."/>
            <person name="Hahn C."/>
            <person name="Garcia-Roger E.M."/>
            <person name="Carmona M.J."/>
            <person name="Serra M."/>
            <person name="Gomez A."/>
        </authorList>
    </citation>
    <scope>NUCLEOTIDE SEQUENCE [LARGE SCALE GENOMIC DNA]</scope>
    <source>
        <strain evidence="1">HYR1</strain>
    </source>
</reference>
<feature type="non-terminal residue" evidence="1">
    <location>
        <position position="1"/>
    </location>
</feature>
<dbReference type="PANTHER" id="PTHR33266:SF1">
    <property type="entry name" value="F-BOX DOMAIN-CONTAINING PROTEIN"/>
    <property type="match status" value="1"/>
</dbReference>
<gene>
    <name evidence="1" type="ORF">BpHYR1_008492</name>
</gene>
<dbReference type="EMBL" id="REGN01011092">
    <property type="protein sequence ID" value="RMZ97921.1"/>
    <property type="molecule type" value="Genomic_DNA"/>
</dbReference>
<dbReference type="OrthoDB" id="2367476at2759"/>
<dbReference type="PANTHER" id="PTHR33266">
    <property type="entry name" value="CHROMOSOME 15, WHOLE GENOME SHOTGUN SEQUENCE"/>
    <property type="match status" value="1"/>
</dbReference>
<evidence type="ECO:0000313" key="2">
    <source>
        <dbReference type="Proteomes" id="UP000276133"/>
    </source>
</evidence>
<dbReference type="Proteomes" id="UP000276133">
    <property type="component" value="Unassembled WGS sequence"/>
</dbReference>
<dbReference type="AlphaFoldDB" id="A0A3M7PFP1"/>